<dbReference type="Pfam" id="PF01678">
    <property type="entry name" value="DAP_epimerase"/>
    <property type="match status" value="2"/>
</dbReference>
<comment type="function">
    <text evidence="8">Catalyzes the stereoinversion of LL-2,6-diaminopimelate (L,L-DAP) to meso-diaminopimelate (meso-DAP), a precursor of L-lysine and an essential component of the bacterial peptidoglycan.</text>
</comment>
<comment type="subcellular location">
    <subcellularLocation>
        <location evidence="8">Cytoplasm</location>
    </subcellularLocation>
</comment>
<dbReference type="PANTHER" id="PTHR31689:SF0">
    <property type="entry name" value="DIAMINOPIMELATE EPIMERASE"/>
    <property type="match status" value="1"/>
</dbReference>
<feature type="site" description="Could be important to modulate the pK values of the two catalytic cysteine residues" evidence="8">
    <location>
        <position position="215"/>
    </location>
</feature>
<evidence type="ECO:0000313" key="10">
    <source>
        <dbReference type="EMBL" id="MFC4355723.1"/>
    </source>
</evidence>
<dbReference type="RefSeq" id="WP_378142285.1">
    <property type="nucleotide sequence ID" value="NZ_JBHSEF010000024.1"/>
</dbReference>
<keyword evidence="8" id="KW-0963">Cytoplasm</keyword>
<dbReference type="NCBIfam" id="TIGR00652">
    <property type="entry name" value="DapF"/>
    <property type="match status" value="1"/>
</dbReference>
<dbReference type="InterPro" id="IPR001653">
    <property type="entry name" value="DAP_epimerase_DapF"/>
</dbReference>
<gene>
    <name evidence="8 10" type="primary">dapF</name>
    <name evidence="10" type="ORF">ACFO0S_11735</name>
</gene>
<organism evidence="10 11">
    <name type="scientific">Chryseomicrobium palamuruense</name>
    <dbReference type="NCBI Taxonomy" id="682973"/>
    <lineage>
        <taxon>Bacteria</taxon>
        <taxon>Bacillati</taxon>
        <taxon>Bacillota</taxon>
        <taxon>Bacilli</taxon>
        <taxon>Bacillales</taxon>
        <taxon>Caryophanaceae</taxon>
        <taxon>Chryseomicrobium</taxon>
    </lineage>
</organism>
<sequence length="283" mass="31025">MELTFTKMQGAGNDYVYINGFDYTITPSQAEKLAVKLADRHFGIGGDGLVIIDPSDIADAKMRMYNADGSEGNMCGNAIRCVAKYVYDYAIAKKEQLMIESKSGVKPITVSTENNQVHLATVEMGAANFNTPAIPVLTEETQWIDYSFETAHGVYQVTALSMGNPHLVTFMKDIHTLRLSEIGPLFEHHSAFPERINTEFVEVHSNQEISMRVWERGSGETLACGTGACAAVAAAVVNGYCLSDSWVTVHLLGGDLEIYYSKEQIYMKGPAVEVFTGQLNISL</sequence>
<feature type="site" description="Could be important to modulate the pK values of the two catalytic cysteine residues" evidence="8">
    <location>
        <position position="166"/>
    </location>
</feature>
<comment type="pathway">
    <text evidence="1 8">Amino-acid biosynthesis; L-lysine biosynthesis via DAP pathway; DL-2,6-diaminopimelate from LL-2,6-diaminopimelate: step 1/1.</text>
</comment>
<feature type="active site" description="Proton donor" evidence="8">
    <location>
        <position position="75"/>
    </location>
</feature>
<protein>
    <recommendedName>
        <fullName evidence="3 8">Diaminopimelate epimerase</fullName>
        <shortName evidence="8">DAP epimerase</shortName>
        <ecNumber evidence="3 8">5.1.1.7</ecNumber>
    </recommendedName>
    <alternativeName>
        <fullName evidence="8">PLP-independent amino acid racemase</fullName>
    </alternativeName>
</protein>
<dbReference type="PANTHER" id="PTHR31689">
    <property type="entry name" value="DIAMINOPIMELATE EPIMERASE, CHLOROPLASTIC"/>
    <property type="match status" value="1"/>
</dbReference>
<evidence type="ECO:0000256" key="2">
    <source>
        <dbReference type="ARBA" id="ARBA00010219"/>
    </source>
</evidence>
<name>A0ABV8UZ43_9BACL</name>
<feature type="binding site" evidence="8">
    <location>
        <begin position="215"/>
        <end position="216"/>
    </location>
    <ligand>
        <name>substrate</name>
    </ligand>
</feature>
<feature type="binding site" evidence="8">
    <location>
        <begin position="76"/>
        <end position="77"/>
    </location>
    <ligand>
        <name>substrate</name>
    </ligand>
</feature>
<dbReference type="EMBL" id="JBHSEF010000024">
    <property type="protein sequence ID" value="MFC4355723.1"/>
    <property type="molecule type" value="Genomic_DNA"/>
</dbReference>
<feature type="binding site" evidence="8">
    <location>
        <position position="197"/>
    </location>
    <ligand>
        <name>substrate</name>
    </ligand>
</feature>
<comment type="caution">
    <text evidence="10">The sequence shown here is derived from an EMBL/GenBank/DDBJ whole genome shotgun (WGS) entry which is preliminary data.</text>
</comment>
<comment type="similarity">
    <text evidence="2 8">Belongs to the diaminopimelate epimerase family.</text>
</comment>
<keyword evidence="11" id="KW-1185">Reference proteome</keyword>
<feature type="binding site" evidence="8">
    <location>
        <begin position="225"/>
        <end position="226"/>
    </location>
    <ligand>
        <name>substrate</name>
    </ligand>
</feature>
<evidence type="ECO:0000256" key="5">
    <source>
        <dbReference type="ARBA" id="ARBA00023154"/>
    </source>
</evidence>
<evidence type="ECO:0000256" key="7">
    <source>
        <dbReference type="ARBA" id="ARBA00051712"/>
    </source>
</evidence>
<comment type="caution">
    <text evidence="8">Lacks conserved residue(s) required for the propagation of feature annotation.</text>
</comment>
<evidence type="ECO:0000313" key="11">
    <source>
        <dbReference type="Proteomes" id="UP001595733"/>
    </source>
</evidence>
<dbReference type="Gene3D" id="3.10.310.10">
    <property type="entry name" value="Diaminopimelate Epimerase, Chain A, domain 1"/>
    <property type="match status" value="2"/>
</dbReference>
<evidence type="ECO:0000256" key="8">
    <source>
        <dbReference type="HAMAP-Rule" id="MF_00197"/>
    </source>
</evidence>
<dbReference type="HAMAP" id="MF_00197">
    <property type="entry name" value="DAP_epimerase"/>
    <property type="match status" value="1"/>
</dbReference>
<reference evidence="11" key="1">
    <citation type="journal article" date="2019" name="Int. J. Syst. Evol. Microbiol.">
        <title>The Global Catalogue of Microorganisms (GCM) 10K type strain sequencing project: providing services to taxonomists for standard genome sequencing and annotation.</title>
        <authorList>
            <consortium name="The Broad Institute Genomics Platform"/>
            <consortium name="The Broad Institute Genome Sequencing Center for Infectious Disease"/>
            <person name="Wu L."/>
            <person name="Ma J."/>
        </authorList>
    </citation>
    <scope>NUCLEOTIDE SEQUENCE [LARGE SCALE GENOMIC DNA]</scope>
    <source>
        <strain evidence="11">CCUG 50353</strain>
    </source>
</reference>
<feature type="binding site" evidence="8">
    <location>
        <position position="13"/>
    </location>
    <ligand>
        <name>substrate</name>
    </ligand>
</feature>
<evidence type="ECO:0000256" key="9">
    <source>
        <dbReference type="PROSITE-ProRule" id="PRU10125"/>
    </source>
</evidence>
<dbReference type="InterPro" id="IPR018510">
    <property type="entry name" value="DAP_epimerase_AS"/>
</dbReference>
<dbReference type="GO" id="GO:0008837">
    <property type="term" value="F:diaminopimelate epimerase activity"/>
    <property type="evidence" value="ECO:0007669"/>
    <property type="project" value="UniProtKB-EC"/>
</dbReference>
<dbReference type="EC" id="5.1.1.7" evidence="3 8"/>
<proteinExistence type="inferred from homology"/>
<evidence type="ECO:0000256" key="6">
    <source>
        <dbReference type="ARBA" id="ARBA00023235"/>
    </source>
</evidence>
<accession>A0ABV8UZ43</accession>
<evidence type="ECO:0000256" key="3">
    <source>
        <dbReference type="ARBA" id="ARBA00013080"/>
    </source>
</evidence>
<comment type="catalytic activity">
    <reaction evidence="7 8">
        <text>(2S,6S)-2,6-diaminopimelate = meso-2,6-diaminopimelate</text>
        <dbReference type="Rhea" id="RHEA:15393"/>
        <dbReference type="ChEBI" id="CHEBI:57609"/>
        <dbReference type="ChEBI" id="CHEBI:57791"/>
        <dbReference type="EC" id="5.1.1.7"/>
    </reaction>
</comment>
<keyword evidence="6 8" id="KW-0413">Isomerase</keyword>
<evidence type="ECO:0000256" key="1">
    <source>
        <dbReference type="ARBA" id="ARBA00005196"/>
    </source>
</evidence>
<feature type="binding site" evidence="8">
    <location>
        <position position="66"/>
    </location>
    <ligand>
        <name>substrate</name>
    </ligand>
</feature>
<feature type="active site" evidence="9">
    <location>
        <position position="75"/>
    </location>
</feature>
<dbReference type="SUPFAM" id="SSF54506">
    <property type="entry name" value="Diaminopimelate epimerase-like"/>
    <property type="match status" value="2"/>
</dbReference>
<evidence type="ECO:0000256" key="4">
    <source>
        <dbReference type="ARBA" id="ARBA00022605"/>
    </source>
</evidence>
<dbReference type="PROSITE" id="PS01326">
    <property type="entry name" value="DAP_EPIMERASE"/>
    <property type="match status" value="1"/>
</dbReference>
<keyword evidence="5 8" id="KW-0457">Lysine biosynthesis</keyword>
<dbReference type="Proteomes" id="UP001595733">
    <property type="component" value="Unassembled WGS sequence"/>
</dbReference>
<feature type="binding site" evidence="8">
    <location>
        <position position="164"/>
    </location>
    <ligand>
        <name>substrate</name>
    </ligand>
</feature>
<comment type="subunit">
    <text evidence="8">Homodimer.</text>
</comment>
<keyword evidence="4 8" id="KW-0028">Amino-acid biosynthesis</keyword>
<feature type="active site" description="Proton acceptor" evidence="8">
    <location>
        <position position="224"/>
    </location>
</feature>